<feature type="region of interest" description="Disordered" evidence="1">
    <location>
        <begin position="167"/>
        <end position="188"/>
    </location>
</feature>
<reference evidence="2 3" key="1">
    <citation type="submission" date="2021-01" db="EMBL/GenBank/DDBJ databases">
        <title>Whole genome shotgun sequence of Catellatospora citrea NBRC 14495.</title>
        <authorList>
            <person name="Komaki H."/>
            <person name="Tamura T."/>
        </authorList>
    </citation>
    <scope>NUCLEOTIDE SEQUENCE [LARGE SCALE GENOMIC DNA]</scope>
    <source>
        <strain evidence="2 3">NBRC 14495</strain>
    </source>
</reference>
<feature type="compositionally biased region" description="Basic and acidic residues" evidence="1">
    <location>
        <begin position="177"/>
        <end position="188"/>
    </location>
</feature>
<evidence type="ECO:0000256" key="1">
    <source>
        <dbReference type="SAM" id="MobiDB-lite"/>
    </source>
</evidence>
<comment type="caution">
    <text evidence="2">The sequence shown here is derived from an EMBL/GenBank/DDBJ whole genome shotgun (WGS) entry which is preliminary data.</text>
</comment>
<name>A0A8J3KI23_9ACTN</name>
<protein>
    <submittedName>
        <fullName evidence="2">Uncharacterized protein</fullName>
    </submittedName>
</protein>
<proteinExistence type="predicted"/>
<dbReference type="EMBL" id="BONH01000035">
    <property type="protein sequence ID" value="GIG01130.1"/>
    <property type="molecule type" value="Genomic_DNA"/>
</dbReference>
<sequence length="362" mass="38602">MADLGAARRQLLVDLDPALEGFLPPARPEPSAHRDYRGELRPGSFPVTAEVVRGLGVDYDLAGAAVRSLSVRATAAGLRVHLTLAAPRRFAPSEGRVATDGSRKPWPAAPLRFSFDDVSDFGFDAEDRVGAVLNCADTGLAVTLGRTGHLLARVGTVWPDDPRWHESAAARAADPGTPHERRQRREPVRAATLTAQQQAAARALHMLMLQVRLVGYYPHLAATVPVSEICRIAAAAGSAILAASAYRGAARDKAFAALEEQWRHVPPHLPTAPVGPGPAVFRFVSYTEPHDDHDVARPGSAVVLAAVPGEDPAAPWNRAGEEIVQPAQFRLASSAFAGVKQVRCDAGALSIDDTFAIHPQDR</sequence>
<dbReference type="AlphaFoldDB" id="A0A8J3KI23"/>
<evidence type="ECO:0000313" key="3">
    <source>
        <dbReference type="Proteomes" id="UP000659904"/>
    </source>
</evidence>
<organism evidence="2 3">
    <name type="scientific">Catellatospora citrea</name>
    <dbReference type="NCBI Taxonomy" id="53366"/>
    <lineage>
        <taxon>Bacteria</taxon>
        <taxon>Bacillati</taxon>
        <taxon>Actinomycetota</taxon>
        <taxon>Actinomycetes</taxon>
        <taxon>Micromonosporales</taxon>
        <taxon>Micromonosporaceae</taxon>
        <taxon>Catellatospora</taxon>
    </lineage>
</organism>
<dbReference type="Proteomes" id="UP000659904">
    <property type="component" value="Unassembled WGS sequence"/>
</dbReference>
<keyword evidence="3" id="KW-1185">Reference proteome</keyword>
<gene>
    <name evidence="2" type="ORF">Cci01nite_62230</name>
</gene>
<accession>A0A8J3KI23</accession>
<evidence type="ECO:0000313" key="2">
    <source>
        <dbReference type="EMBL" id="GIG01130.1"/>
    </source>
</evidence>